<evidence type="ECO:0000313" key="3">
    <source>
        <dbReference type="Proteomes" id="UP000807115"/>
    </source>
</evidence>
<dbReference type="EMBL" id="CM027682">
    <property type="protein sequence ID" value="KAG0537640.1"/>
    <property type="molecule type" value="Genomic_DNA"/>
</dbReference>
<feature type="region of interest" description="Disordered" evidence="1">
    <location>
        <begin position="46"/>
        <end position="87"/>
    </location>
</feature>
<dbReference type="AlphaFoldDB" id="A0A921UNK1"/>
<name>A0A921UNK1_SORBI</name>
<sequence length="87" mass="8719">MESSNADHGQPKKDTTGGASHDSNKKSAGKSRADLYAGAVAQRVLYGPSRCRGGGSPRKPAAVSATGSGKPPSRLSKMSGSTSAEAT</sequence>
<dbReference type="Gramene" id="EES02909">
    <property type="protein sequence ID" value="EES02909"/>
    <property type="gene ID" value="SORBI_3003G157000"/>
</dbReference>
<feature type="region of interest" description="Disordered" evidence="1">
    <location>
        <begin position="1"/>
        <end position="34"/>
    </location>
</feature>
<accession>A0A921UNK1</accession>
<reference evidence="2" key="2">
    <citation type="submission" date="2020-10" db="EMBL/GenBank/DDBJ databases">
        <authorList>
            <person name="Cooper E.A."/>
            <person name="Brenton Z.W."/>
            <person name="Flinn B.S."/>
            <person name="Jenkins J."/>
            <person name="Shu S."/>
            <person name="Flowers D."/>
            <person name="Luo F."/>
            <person name="Wang Y."/>
            <person name="Xia P."/>
            <person name="Barry K."/>
            <person name="Daum C."/>
            <person name="Lipzen A."/>
            <person name="Yoshinaga Y."/>
            <person name="Schmutz J."/>
            <person name="Saski C."/>
            <person name="Vermerris W."/>
            <person name="Kresovich S."/>
        </authorList>
    </citation>
    <scope>NUCLEOTIDE SEQUENCE</scope>
</reference>
<dbReference type="Proteomes" id="UP000807115">
    <property type="component" value="Chromosome 3"/>
</dbReference>
<evidence type="ECO:0000313" key="2">
    <source>
        <dbReference type="EMBL" id="KAG0537640.1"/>
    </source>
</evidence>
<gene>
    <name evidence="2" type="ORF">BDA96_03G166000</name>
</gene>
<proteinExistence type="predicted"/>
<reference evidence="2" key="1">
    <citation type="journal article" date="2019" name="BMC Genomics">
        <title>A new reference genome for Sorghum bicolor reveals high levels of sequence similarity between sweet and grain genotypes: implications for the genetics of sugar metabolism.</title>
        <authorList>
            <person name="Cooper E.A."/>
            <person name="Brenton Z.W."/>
            <person name="Flinn B.S."/>
            <person name="Jenkins J."/>
            <person name="Shu S."/>
            <person name="Flowers D."/>
            <person name="Luo F."/>
            <person name="Wang Y."/>
            <person name="Xia P."/>
            <person name="Barry K."/>
            <person name="Daum C."/>
            <person name="Lipzen A."/>
            <person name="Yoshinaga Y."/>
            <person name="Schmutz J."/>
            <person name="Saski C."/>
            <person name="Vermerris W."/>
            <person name="Kresovich S."/>
        </authorList>
    </citation>
    <scope>NUCLEOTIDE SEQUENCE</scope>
</reference>
<evidence type="ECO:0000256" key="1">
    <source>
        <dbReference type="SAM" id="MobiDB-lite"/>
    </source>
</evidence>
<protein>
    <submittedName>
        <fullName evidence="2">Uncharacterized protein</fullName>
    </submittedName>
</protein>
<organism evidence="2 3">
    <name type="scientific">Sorghum bicolor</name>
    <name type="common">Sorghum</name>
    <name type="synonym">Sorghum vulgare</name>
    <dbReference type="NCBI Taxonomy" id="4558"/>
    <lineage>
        <taxon>Eukaryota</taxon>
        <taxon>Viridiplantae</taxon>
        <taxon>Streptophyta</taxon>
        <taxon>Embryophyta</taxon>
        <taxon>Tracheophyta</taxon>
        <taxon>Spermatophyta</taxon>
        <taxon>Magnoliopsida</taxon>
        <taxon>Liliopsida</taxon>
        <taxon>Poales</taxon>
        <taxon>Poaceae</taxon>
        <taxon>PACMAD clade</taxon>
        <taxon>Panicoideae</taxon>
        <taxon>Andropogonodae</taxon>
        <taxon>Andropogoneae</taxon>
        <taxon>Sorghinae</taxon>
        <taxon>Sorghum</taxon>
    </lineage>
</organism>
<comment type="caution">
    <text evidence="2">The sequence shown here is derived from an EMBL/GenBank/DDBJ whole genome shotgun (WGS) entry which is preliminary data.</text>
</comment>
<dbReference type="OMA" id="HQDDMEA"/>
<feature type="compositionally biased region" description="Polar residues" evidence="1">
    <location>
        <begin position="76"/>
        <end position="87"/>
    </location>
</feature>